<evidence type="ECO:0000256" key="5">
    <source>
        <dbReference type="PROSITE-ProRule" id="PRU00288"/>
    </source>
</evidence>
<dbReference type="PRINTS" id="PR00405">
    <property type="entry name" value="REVINTRACTNG"/>
</dbReference>
<sequence length="460" mass="49505">MALNKITIERNQKILLDLVAQPGNDVCADCKVKNPRWASHSLGIFICVSCASVHRKIGTHVSKVKSLTMDSWTKEQTENMKNNGNIKSNLFYNPNETRHPPPPNLMDGERDSEMEQYIRSKYEYKSFIDRSALVASKLGPSRSASLVSPKSPPSSSSSNPPPSNTSSVSKPPAPPVRSSTTVPETKPPPPRTLSQPVTSSQPQFSQAAQQTPPQPPLQQQQQSAGVWNDLVSLQGPSSSSTLPLQLQASTPLQGYGQQQPMNMMNTGYQPQVAPMGMGMGMGAGGMPTNGYQSQFTPSASYNTQMQPQFTPSFSSPTPAFSPPSYIGGAAPSAPLYNPQPQPFAPQQQLFQGQPVQSPMAQGSPGPQGYGLQAPAPSITPTYGNQMLNPNQYGTPSPQPFMSSSPQPQFQPQPAQFMGSSPQPPFQQQYGGGMQQQAPWAAGANMAYFPPRQQGQWGGPM</sequence>
<keyword evidence="3 5" id="KW-0863">Zinc-finger</keyword>
<feature type="domain" description="Arf-GAP" evidence="7">
    <location>
        <begin position="12"/>
        <end position="135"/>
    </location>
</feature>
<evidence type="ECO:0000256" key="2">
    <source>
        <dbReference type="ARBA" id="ARBA00022723"/>
    </source>
</evidence>
<organism evidence="8 9">
    <name type="scientific">Mycena sanguinolenta</name>
    <dbReference type="NCBI Taxonomy" id="230812"/>
    <lineage>
        <taxon>Eukaryota</taxon>
        <taxon>Fungi</taxon>
        <taxon>Dikarya</taxon>
        <taxon>Basidiomycota</taxon>
        <taxon>Agaricomycotina</taxon>
        <taxon>Agaricomycetes</taxon>
        <taxon>Agaricomycetidae</taxon>
        <taxon>Agaricales</taxon>
        <taxon>Marasmiineae</taxon>
        <taxon>Mycenaceae</taxon>
        <taxon>Mycena</taxon>
    </lineage>
</organism>
<dbReference type="InterPro" id="IPR001164">
    <property type="entry name" value="ArfGAP_dom"/>
</dbReference>
<reference evidence="8" key="1">
    <citation type="submission" date="2020-05" db="EMBL/GenBank/DDBJ databases">
        <title>Mycena genomes resolve the evolution of fungal bioluminescence.</title>
        <authorList>
            <person name="Tsai I.J."/>
        </authorList>
    </citation>
    <scope>NUCLEOTIDE SEQUENCE</scope>
    <source>
        <strain evidence="8">160909Yilan</strain>
    </source>
</reference>
<dbReference type="InterPro" id="IPR037278">
    <property type="entry name" value="ARFGAP/RecO"/>
</dbReference>
<feature type="region of interest" description="Disordered" evidence="6">
    <location>
        <begin position="351"/>
        <end position="437"/>
    </location>
</feature>
<keyword evidence="2" id="KW-0479">Metal-binding</keyword>
<gene>
    <name evidence="8" type="ORF">MSAN_00932600</name>
</gene>
<feature type="compositionally biased region" description="Polar residues" evidence="6">
    <location>
        <begin position="378"/>
        <end position="394"/>
    </location>
</feature>
<dbReference type="SMART" id="SM00105">
    <property type="entry name" value="ArfGap"/>
    <property type="match status" value="1"/>
</dbReference>
<evidence type="ECO:0000313" key="9">
    <source>
        <dbReference type="Proteomes" id="UP000623467"/>
    </source>
</evidence>
<evidence type="ECO:0000256" key="6">
    <source>
        <dbReference type="SAM" id="MobiDB-lite"/>
    </source>
</evidence>
<dbReference type="Pfam" id="PF01412">
    <property type="entry name" value="ArfGap"/>
    <property type="match status" value="1"/>
</dbReference>
<keyword evidence="4" id="KW-0862">Zinc</keyword>
<dbReference type="CDD" id="cd08204">
    <property type="entry name" value="ArfGap"/>
    <property type="match status" value="1"/>
</dbReference>
<dbReference type="OrthoDB" id="10266696at2759"/>
<dbReference type="AlphaFoldDB" id="A0A8H7D917"/>
<accession>A0A8H7D917</accession>
<dbReference type="PANTHER" id="PTHR45705:SF1">
    <property type="entry name" value="FI20236P1"/>
    <property type="match status" value="1"/>
</dbReference>
<dbReference type="InterPro" id="IPR051718">
    <property type="entry name" value="ARF_GTPase-activating"/>
</dbReference>
<evidence type="ECO:0000259" key="7">
    <source>
        <dbReference type="PROSITE" id="PS50115"/>
    </source>
</evidence>
<feature type="compositionally biased region" description="Low complexity" evidence="6">
    <location>
        <begin position="199"/>
        <end position="225"/>
    </location>
</feature>
<comment type="caution">
    <text evidence="8">The sequence shown here is derived from an EMBL/GenBank/DDBJ whole genome shotgun (WGS) entry which is preliminary data.</text>
</comment>
<keyword evidence="9" id="KW-1185">Reference proteome</keyword>
<dbReference type="GO" id="GO:0005096">
    <property type="term" value="F:GTPase activator activity"/>
    <property type="evidence" value="ECO:0007669"/>
    <property type="project" value="UniProtKB-KW"/>
</dbReference>
<protein>
    <submittedName>
        <fullName evidence="8">ARF GAP-like zinc finger-containing protein</fullName>
    </submittedName>
</protein>
<evidence type="ECO:0000256" key="1">
    <source>
        <dbReference type="ARBA" id="ARBA00022468"/>
    </source>
</evidence>
<dbReference type="FunFam" id="1.10.220.150:FF:000009">
    <property type="entry name" value="stromal membrane-associated protein 1 isoform X1"/>
    <property type="match status" value="1"/>
</dbReference>
<feature type="region of interest" description="Disordered" evidence="6">
    <location>
        <begin position="141"/>
        <end position="225"/>
    </location>
</feature>
<feature type="compositionally biased region" description="Low complexity" evidence="6">
    <location>
        <begin position="143"/>
        <end position="170"/>
    </location>
</feature>
<evidence type="ECO:0000313" key="8">
    <source>
        <dbReference type="EMBL" id="KAF7366744.1"/>
    </source>
</evidence>
<feature type="compositionally biased region" description="Low complexity" evidence="6">
    <location>
        <begin position="399"/>
        <end position="428"/>
    </location>
</feature>
<dbReference type="GO" id="GO:0008270">
    <property type="term" value="F:zinc ion binding"/>
    <property type="evidence" value="ECO:0007669"/>
    <property type="project" value="UniProtKB-KW"/>
</dbReference>
<dbReference type="Proteomes" id="UP000623467">
    <property type="component" value="Unassembled WGS sequence"/>
</dbReference>
<name>A0A8H7D917_9AGAR</name>
<dbReference type="PROSITE" id="PS50115">
    <property type="entry name" value="ARFGAP"/>
    <property type="match status" value="1"/>
</dbReference>
<dbReference type="EMBL" id="JACAZH010000006">
    <property type="protein sequence ID" value="KAF7366744.1"/>
    <property type="molecule type" value="Genomic_DNA"/>
</dbReference>
<proteinExistence type="predicted"/>
<feature type="compositionally biased region" description="Polar residues" evidence="6">
    <location>
        <begin position="79"/>
        <end position="95"/>
    </location>
</feature>
<dbReference type="PANTHER" id="PTHR45705">
    <property type="entry name" value="FI20236P1"/>
    <property type="match status" value="1"/>
</dbReference>
<evidence type="ECO:0000256" key="3">
    <source>
        <dbReference type="ARBA" id="ARBA00022771"/>
    </source>
</evidence>
<keyword evidence="1" id="KW-0343">GTPase activation</keyword>
<dbReference type="GO" id="GO:0005737">
    <property type="term" value="C:cytoplasm"/>
    <property type="evidence" value="ECO:0007669"/>
    <property type="project" value="TreeGrafter"/>
</dbReference>
<evidence type="ECO:0000256" key="4">
    <source>
        <dbReference type="ARBA" id="ARBA00022833"/>
    </source>
</evidence>
<dbReference type="SUPFAM" id="SSF57863">
    <property type="entry name" value="ArfGap/RecO-like zinc finger"/>
    <property type="match status" value="1"/>
</dbReference>
<dbReference type="InterPro" id="IPR038508">
    <property type="entry name" value="ArfGAP_dom_sf"/>
</dbReference>
<dbReference type="Gene3D" id="1.10.220.150">
    <property type="entry name" value="Arf GTPase activating protein"/>
    <property type="match status" value="1"/>
</dbReference>
<feature type="region of interest" description="Disordered" evidence="6">
    <location>
        <begin position="76"/>
        <end position="109"/>
    </location>
</feature>